<keyword evidence="2" id="KW-1133">Transmembrane helix</keyword>
<keyword evidence="2" id="KW-0472">Membrane</keyword>
<proteinExistence type="predicted"/>
<comment type="caution">
    <text evidence="3">The sequence shown here is derived from an EMBL/GenBank/DDBJ whole genome shotgun (WGS) entry which is preliminary data.</text>
</comment>
<feature type="region of interest" description="Disordered" evidence="1">
    <location>
        <begin position="55"/>
        <end position="75"/>
    </location>
</feature>
<protein>
    <submittedName>
        <fullName evidence="3">Uncharacterized protein</fullName>
    </submittedName>
</protein>
<evidence type="ECO:0000313" key="3">
    <source>
        <dbReference type="EMBL" id="GAA4395155.1"/>
    </source>
</evidence>
<keyword evidence="4" id="KW-1185">Reference proteome</keyword>
<accession>A0ABP8JRX7</accession>
<name>A0ABP8JRX7_9BACT</name>
<evidence type="ECO:0000256" key="1">
    <source>
        <dbReference type="SAM" id="MobiDB-lite"/>
    </source>
</evidence>
<evidence type="ECO:0000256" key="2">
    <source>
        <dbReference type="SAM" id="Phobius"/>
    </source>
</evidence>
<dbReference type="Proteomes" id="UP001500936">
    <property type="component" value="Unassembled WGS sequence"/>
</dbReference>
<dbReference type="EMBL" id="BAABHB010000001">
    <property type="protein sequence ID" value="GAA4395155.1"/>
    <property type="molecule type" value="Genomic_DNA"/>
</dbReference>
<dbReference type="RefSeq" id="WP_345262976.1">
    <property type="nucleotide sequence ID" value="NZ_BAABHB010000001.1"/>
</dbReference>
<feature type="transmembrane region" description="Helical" evidence="2">
    <location>
        <begin position="7"/>
        <end position="26"/>
    </location>
</feature>
<organism evidence="3 4">
    <name type="scientific">Nibrella viscosa</name>
    <dbReference type="NCBI Taxonomy" id="1084524"/>
    <lineage>
        <taxon>Bacteria</taxon>
        <taxon>Pseudomonadati</taxon>
        <taxon>Bacteroidota</taxon>
        <taxon>Cytophagia</taxon>
        <taxon>Cytophagales</taxon>
        <taxon>Spirosomataceae</taxon>
        <taxon>Nibrella</taxon>
    </lineage>
</organism>
<gene>
    <name evidence="3" type="ORF">GCM10023187_01710</name>
</gene>
<reference evidence="4" key="1">
    <citation type="journal article" date="2019" name="Int. J. Syst. Evol. Microbiol.">
        <title>The Global Catalogue of Microorganisms (GCM) 10K type strain sequencing project: providing services to taxonomists for standard genome sequencing and annotation.</title>
        <authorList>
            <consortium name="The Broad Institute Genomics Platform"/>
            <consortium name="The Broad Institute Genome Sequencing Center for Infectious Disease"/>
            <person name="Wu L."/>
            <person name="Ma J."/>
        </authorList>
    </citation>
    <scope>NUCLEOTIDE SEQUENCE [LARGE SCALE GENOMIC DNA]</scope>
    <source>
        <strain evidence="4">JCM 17925</strain>
    </source>
</reference>
<keyword evidence="2" id="KW-0812">Transmembrane</keyword>
<sequence length="75" mass="8987">MKLTDTLLLFAGIGSLLLWILEYRRVGFLDSYWILLCCLAFLFGFQYIRQKRRQDNKDVSPTIKQMAEQRKKKKK</sequence>
<evidence type="ECO:0000313" key="4">
    <source>
        <dbReference type="Proteomes" id="UP001500936"/>
    </source>
</evidence>
<feature type="transmembrane region" description="Helical" evidence="2">
    <location>
        <begin position="32"/>
        <end position="48"/>
    </location>
</feature>